<evidence type="ECO:0000256" key="1">
    <source>
        <dbReference type="ARBA" id="ARBA00022737"/>
    </source>
</evidence>
<keyword evidence="4" id="KW-0472">Membrane</keyword>
<dbReference type="PROSITE" id="PS50088">
    <property type="entry name" value="ANK_REPEAT"/>
    <property type="match status" value="3"/>
</dbReference>
<feature type="repeat" description="ANK" evidence="3">
    <location>
        <begin position="469"/>
        <end position="501"/>
    </location>
</feature>
<keyword evidence="2 3" id="KW-0040">ANK repeat</keyword>
<dbReference type="InterPro" id="IPR050745">
    <property type="entry name" value="Multifunctional_regulatory"/>
</dbReference>
<feature type="transmembrane region" description="Helical" evidence="4">
    <location>
        <begin position="104"/>
        <end position="130"/>
    </location>
</feature>
<dbReference type="InterPro" id="IPR002110">
    <property type="entry name" value="Ankyrin_rpt"/>
</dbReference>
<feature type="transmembrane region" description="Helical" evidence="4">
    <location>
        <begin position="170"/>
        <end position="192"/>
    </location>
</feature>
<dbReference type="SUPFAM" id="SSF48403">
    <property type="entry name" value="Ankyrin repeat"/>
    <property type="match status" value="1"/>
</dbReference>
<gene>
    <name evidence="5" type="ORF">FG382_15870</name>
</gene>
<dbReference type="OrthoDB" id="5622506at2"/>
<keyword evidence="1" id="KW-0677">Repeat</keyword>
<protein>
    <submittedName>
        <fullName evidence="5">Uncharacterized protein</fullName>
    </submittedName>
</protein>
<dbReference type="PANTHER" id="PTHR24189">
    <property type="entry name" value="MYOTROPHIN"/>
    <property type="match status" value="1"/>
</dbReference>
<proteinExistence type="predicted"/>
<sequence>METIMSTIKNILTFGAYGRIEEAVEKYNKVKKRYNSRLYKMKLKSREVDAVLETVVRVKIEAIKNLNTFKEFSVGNIENTLYKSNKFKSADFKHINQTLEKGQLALTASVGAAVGATAGVGTALATWGLASTLGTASTGTAISTLSGAAATKATLALLGGGSVAAGGGGITAGAAVLGGIVAIPALVALGVFSHLSAKKKIAEIESAIYKMKINMYKMDTNIIRLKEIQKKSNKLIRLIKKKSKNLKYELYIANRIVNGEMSKITSFYHQIRTTIFNRSVTKLANEISILIDTPIFNEDTEKDHLNKTYNQKNATPYIILAVFLIAVALYILSVPMNKDIFPFNTFLKDEMARAVNTINESNLNEDYDDVLEQAERLTQAVESGDIELVKSILNAGVDPNIDAYESPSALKIAKYNGYNEIADLLTEAGAKGEYDDQIIDLVNAINNGENDYIKLRLESGLDPNSMDEDGTTLLILGVLYQNLEAVKLLLSAGADPNFDSNPDGSTDFTPLMYAAQNGNKEILITLIEAGADVNKIESDTALIWAIREGRAEIVKELINQGVDVNPSIDSYSPLNEAEYYGNGDIIELLKQVGAKNY</sequence>
<dbReference type="Pfam" id="PF12796">
    <property type="entry name" value="Ank_2"/>
    <property type="match status" value="2"/>
</dbReference>
<evidence type="ECO:0000256" key="3">
    <source>
        <dbReference type="PROSITE-ProRule" id="PRU00023"/>
    </source>
</evidence>
<organism evidence="5 6">
    <name type="scientific">Psychrobacillus lasiicapitis</name>
    <dbReference type="NCBI Taxonomy" id="1636719"/>
    <lineage>
        <taxon>Bacteria</taxon>
        <taxon>Bacillati</taxon>
        <taxon>Bacillota</taxon>
        <taxon>Bacilli</taxon>
        <taxon>Bacillales</taxon>
        <taxon>Bacillaceae</taxon>
        <taxon>Psychrobacillus</taxon>
    </lineage>
</organism>
<keyword evidence="4" id="KW-1133">Transmembrane helix</keyword>
<dbReference type="PANTHER" id="PTHR24189:SF50">
    <property type="entry name" value="ANKYRIN REPEAT AND SOCS BOX PROTEIN 2"/>
    <property type="match status" value="1"/>
</dbReference>
<evidence type="ECO:0000313" key="6">
    <source>
        <dbReference type="Proteomes" id="UP000317316"/>
    </source>
</evidence>
<evidence type="ECO:0000256" key="4">
    <source>
        <dbReference type="SAM" id="Phobius"/>
    </source>
</evidence>
<feature type="transmembrane region" description="Helical" evidence="4">
    <location>
        <begin position="314"/>
        <end position="332"/>
    </location>
</feature>
<keyword evidence="6" id="KW-1185">Reference proteome</keyword>
<dbReference type="InterPro" id="IPR036770">
    <property type="entry name" value="Ankyrin_rpt-contain_sf"/>
</dbReference>
<dbReference type="EMBL" id="VDGH01000009">
    <property type="protein sequence ID" value="TQR11422.1"/>
    <property type="molecule type" value="Genomic_DNA"/>
</dbReference>
<keyword evidence="4" id="KW-0812">Transmembrane</keyword>
<feature type="repeat" description="ANK" evidence="3">
    <location>
        <begin position="506"/>
        <end position="538"/>
    </location>
</feature>
<reference evidence="5 6" key="1">
    <citation type="submission" date="2019-05" db="EMBL/GenBank/DDBJ databases">
        <title>Psychrobacillus vulpis sp. nov., a new species isolated from feces of a red fox that inhabits in The Tablas de Daimiel Natural Park, Albacete, Spain.</title>
        <authorList>
            <person name="Rodriguez M."/>
            <person name="Reina J.C."/>
            <person name="Bejar V."/>
            <person name="Llamas I."/>
        </authorList>
    </citation>
    <scope>NUCLEOTIDE SEQUENCE [LARGE SCALE GENOMIC DNA]</scope>
    <source>
        <strain evidence="5 6">NEAU-3TGS17</strain>
    </source>
</reference>
<evidence type="ECO:0000256" key="2">
    <source>
        <dbReference type="ARBA" id="ARBA00023043"/>
    </source>
</evidence>
<dbReference type="PROSITE" id="PS50297">
    <property type="entry name" value="ANK_REP_REGION"/>
    <property type="match status" value="3"/>
</dbReference>
<dbReference type="Proteomes" id="UP000317316">
    <property type="component" value="Unassembled WGS sequence"/>
</dbReference>
<comment type="caution">
    <text evidence="5">The sequence shown here is derived from an EMBL/GenBank/DDBJ whole genome shotgun (WGS) entry which is preliminary data.</text>
</comment>
<name>A0A544T1U9_9BACI</name>
<evidence type="ECO:0000313" key="5">
    <source>
        <dbReference type="EMBL" id="TQR11422.1"/>
    </source>
</evidence>
<dbReference type="AlphaFoldDB" id="A0A544T1U9"/>
<feature type="repeat" description="ANK" evidence="3">
    <location>
        <begin position="537"/>
        <end position="569"/>
    </location>
</feature>
<accession>A0A544T1U9</accession>
<dbReference type="SMART" id="SM00248">
    <property type="entry name" value="ANK"/>
    <property type="match status" value="6"/>
</dbReference>
<dbReference type="Gene3D" id="1.25.40.20">
    <property type="entry name" value="Ankyrin repeat-containing domain"/>
    <property type="match status" value="2"/>
</dbReference>